<name>X0SAK7_9ZZZZ</name>
<protein>
    <recommendedName>
        <fullName evidence="1">GH3 C-terminal domain-containing protein</fullName>
    </recommendedName>
</protein>
<feature type="non-terminal residue" evidence="2">
    <location>
        <position position="1"/>
    </location>
</feature>
<feature type="domain" description="GH3 C-terminal" evidence="1">
    <location>
        <begin position="3"/>
        <end position="78"/>
    </location>
</feature>
<gene>
    <name evidence="2" type="ORF">S01H1_12986</name>
</gene>
<comment type="caution">
    <text evidence="2">The sequence shown here is derived from an EMBL/GenBank/DDBJ whole genome shotgun (WGS) entry which is preliminary data.</text>
</comment>
<dbReference type="InterPro" id="IPR055378">
    <property type="entry name" value="GH3_C"/>
</dbReference>
<accession>X0SAK7</accession>
<reference evidence="2" key="1">
    <citation type="journal article" date="2014" name="Front. Microbiol.">
        <title>High frequency of phylogenetically diverse reductive dehalogenase-homologous genes in deep subseafloor sedimentary metagenomes.</title>
        <authorList>
            <person name="Kawai M."/>
            <person name="Futagami T."/>
            <person name="Toyoda A."/>
            <person name="Takaki Y."/>
            <person name="Nishi S."/>
            <person name="Hori S."/>
            <person name="Arai W."/>
            <person name="Tsubouchi T."/>
            <person name="Morono Y."/>
            <person name="Uchiyama I."/>
            <person name="Ito T."/>
            <person name="Fujiyama A."/>
            <person name="Inagaki F."/>
            <person name="Takami H."/>
        </authorList>
    </citation>
    <scope>NUCLEOTIDE SEQUENCE</scope>
    <source>
        <strain evidence="2">Expedition CK06-06</strain>
    </source>
</reference>
<evidence type="ECO:0000313" key="2">
    <source>
        <dbReference type="EMBL" id="GAF72216.1"/>
    </source>
</evidence>
<dbReference type="Pfam" id="PF23572">
    <property type="entry name" value="GH3_C"/>
    <property type="match status" value="1"/>
</dbReference>
<evidence type="ECO:0000259" key="1">
    <source>
        <dbReference type="Pfam" id="PF23572"/>
    </source>
</evidence>
<proteinExistence type="predicted"/>
<dbReference type="EMBL" id="BARS01006685">
    <property type="protein sequence ID" value="GAF72216.1"/>
    <property type="molecule type" value="Genomic_DNA"/>
</dbReference>
<dbReference type="AlphaFoldDB" id="X0SAK7"/>
<organism evidence="2">
    <name type="scientific">marine sediment metagenome</name>
    <dbReference type="NCBI Taxonomy" id="412755"/>
    <lineage>
        <taxon>unclassified sequences</taxon>
        <taxon>metagenomes</taxon>
        <taxon>ecological metagenomes</taxon>
    </lineage>
</organism>
<sequence>VLHLYLELKRNGDKDAKEVAAAIHEQLRELDSSYADLESMVGLQPLEVTLLPDGAFQEYTSKQRAAGADLAHLKPPHLNPSDGVVDALLSCASSY</sequence>